<protein>
    <recommendedName>
        <fullName evidence="1">DUF5641 domain-containing protein</fullName>
    </recommendedName>
</protein>
<reference evidence="2 3" key="1">
    <citation type="submission" date="2020-06" db="EMBL/GenBank/DDBJ databases">
        <authorList>
            <person name="Li R."/>
            <person name="Bekaert M."/>
        </authorList>
    </citation>
    <scope>NUCLEOTIDE SEQUENCE [LARGE SCALE GENOMIC DNA]</scope>
    <source>
        <strain evidence="3">wild</strain>
    </source>
</reference>
<dbReference type="PANTHER" id="PTHR47331:SF8">
    <property type="match status" value="1"/>
</dbReference>
<dbReference type="OrthoDB" id="6145901at2759"/>
<accession>A0A6J8C153</accession>
<dbReference type="AlphaFoldDB" id="A0A6J8C153"/>
<dbReference type="InterPro" id="IPR040676">
    <property type="entry name" value="DUF5641"/>
</dbReference>
<dbReference type="Proteomes" id="UP000507470">
    <property type="component" value="Unassembled WGS sequence"/>
</dbReference>
<evidence type="ECO:0000313" key="2">
    <source>
        <dbReference type="EMBL" id="CAC5388317.1"/>
    </source>
</evidence>
<feature type="domain" description="DUF5641" evidence="1">
    <location>
        <begin position="281"/>
        <end position="363"/>
    </location>
</feature>
<name>A0A6J8C153_MYTCO</name>
<organism evidence="2 3">
    <name type="scientific">Mytilus coruscus</name>
    <name type="common">Sea mussel</name>
    <dbReference type="NCBI Taxonomy" id="42192"/>
    <lineage>
        <taxon>Eukaryota</taxon>
        <taxon>Metazoa</taxon>
        <taxon>Spiralia</taxon>
        <taxon>Lophotrochozoa</taxon>
        <taxon>Mollusca</taxon>
        <taxon>Bivalvia</taxon>
        <taxon>Autobranchia</taxon>
        <taxon>Pteriomorphia</taxon>
        <taxon>Mytilida</taxon>
        <taxon>Mytiloidea</taxon>
        <taxon>Mytilidae</taxon>
        <taxon>Mytilinae</taxon>
        <taxon>Mytilus</taxon>
    </lineage>
</organism>
<sequence>MKKILRENNISYKCCESAKHIFRDCKESVTCKDCGSNRHSTAMHIDKNDQTAREIESVSSHGGEGPLLQNVETMCTAIVGKDFLESDTFSQSNDTAFPLVNPDSDKELKTEILVIKSVLKCDTLGSQRFNRFSSWRKLVLTISRLQRLASSYSNNKLKDNLESNELDSYRKAENFIVKEVQKEYFGREIECLRSKRPLPNNSSVLSFRMLSDVRYKNLTHEVLTTFMAEVNAIINARPIVPVSTDSENPTILTPSLLLTQKISDQEDSFENITQTTCMYQSQWKYVQTLAEIFWKRWSREYLQTLQKRQKWRKLLSNLKEGDIILMREKDMVRTEWPIGTIIRTFSSENDNLIRKIEVRVIKQGKPVIYVPPITEIIKLLSE</sequence>
<keyword evidence="3" id="KW-1185">Reference proteome</keyword>
<evidence type="ECO:0000313" key="3">
    <source>
        <dbReference type="Proteomes" id="UP000507470"/>
    </source>
</evidence>
<dbReference type="Pfam" id="PF18701">
    <property type="entry name" value="DUF5641"/>
    <property type="match status" value="1"/>
</dbReference>
<dbReference type="PANTHER" id="PTHR47331">
    <property type="entry name" value="PHD-TYPE DOMAIN-CONTAINING PROTEIN"/>
    <property type="match status" value="1"/>
</dbReference>
<evidence type="ECO:0000259" key="1">
    <source>
        <dbReference type="Pfam" id="PF18701"/>
    </source>
</evidence>
<dbReference type="EMBL" id="CACVKT020004154">
    <property type="protein sequence ID" value="CAC5388317.1"/>
    <property type="molecule type" value="Genomic_DNA"/>
</dbReference>
<gene>
    <name evidence="2" type="ORF">MCOR_23594</name>
</gene>
<proteinExistence type="predicted"/>